<keyword evidence="2" id="KW-1185">Reference proteome</keyword>
<reference evidence="3" key="1">
    <citation type="submission" date="2019-09" db="UniProtKB">
        <authorList>
            <consortium name="WormBaseParasite"/>
        </authorList>
    </citation>
    <scope>IDENTIFICATION</scope>
</reference>
<dbReference type="PANTHER" id="PTHR24224">
    <property type="entry name" value="CARDIOACCELERATORY PEPTIDE RECEPTOR-RELATED"/>
    <property type="match status" value="1"/>
</dbReference>
<dbReference type="Pfam" id="PF10323">
    <property type="entry name" value="7TM_GPCR_Srv"/>
    <property type="match status" value="2"/>
</dbReference>
<feature type="transmembrane region" description="Helical" evidence="1">
    <location>
        <begin position="166"/>
        <end position="187"/>
    </location>
</feature>
<organism evidence="2 3">
    <name type="scientific">Heligmosomoides polygyrus</name>
    <name type="common">Parasitic roundworm</name>
    <dbReference type="NCBI Taxonomy" id="6339"/>
    <lineage>
        <taxon>Eukaryota</taxon>
        <taxon>Metazoa</taxon>
        <taxon>Ecdysozoa</taxon>
        <taxon>Nematoda</taxon>
        <taxon>Chromadorea</taxon>
        <taxon>Rhabditida</taxon>
        <taxon>Rhabditina</taxon>
        <taxon>Rhabditomorpha</taxon>
        <taxon>Strongyloidea</taxon>
        <taxon>Heligmosomidae</taxon>
        <taxon>Heligmosomoides</taxon>
    </lineage>
</organism>
<protein>
    <submittedName>
        <fullName evidence="3">G protein-coupled receptor</fullName>
    </submittedName>
</protein>
<accession>A0A183GTE8</accession>
<dbReference type="AlphaFoldDB" id="A0A183GTE8"/>
<proteinExistence type="predicted"/>
<name>A0A183GTE8_HELPZ</name>
<keyword evidence="1" id="KW-0472">Membrane</keyword>
<dbReference type="InterPro" id="IPR052665">
    <property type="entry name" value="Neuropeptide-GPCR"/>
</dbReference>
<dbReference type="WBParaSite" id="HPBE_0002596801-mRNA-1">
    <property type="protein sequence ID" value="HPBE_0002596801-mRNA-1"/>
    <property type="gene ID" value="HPBE_0002596801"/>
</dbReference>
<dbReference type="GO" id="GO:0016020">
    <property type="term" value="C:membrane"/>
    <property type="evidence" value="ECO:0007669"/>
    <property type="project" value="TreeGrafter"/>
</dbReference>
<evidence type="ECO:0000313" key="3">
    <source>
        <dbReference type="WBParaSite" id="HPBE_0002596801-mRNA-1"/>
    </source>
</evidence>
<dbReference type="Proteomes" id="UP000050761">
    <property type="component" value="Unassembled WGS sequence"/>
</dbReference>
<dbReference type="PANTHER" id="PTHR24224:SF17">
    <property type="entry name" value="G-PROTEIN COUPLED RECEPTORS FAMILY 1 PROFILE DOMAIN-CONTAINING PROTEIN"/>
    <property type="match status" value="1"/>
</dbReference>
<evidence type="ECO:0000313" key="2">
    <source>
        <dbReference type="Proteomes" id="UP000050761"/>
    </source>
</evidence>
<sequence>LFQGIVDILVMGNYLIFWTLRRSRLLNYYYFRFESYYLAAWCFNQTYISVIIRCFGVLLLSFQRYISMCLAEREIQVINASHRWTLPILHWALPAVYSIPLLAITDVSFDSVENLEVIAQKQDITVMAIHRVCGRCRRARGENLYVRTTSRKAIIFQDGPVFTMRIVFPVVSCFLSYVNVWMTLLLNDDIRRKILIMLGFQKPRHQVSPSVVKLLGRFQYESQKLSHQRLVVC</sequence>
<dbReference type="InterPro" id="IPR019426">
    <property type="entry name" value="7TM_GPCR_serpentine_rcpt_Srv"/>
</dbReference>
<feature type="transmembrane region" description="Helical" evidence="1">
    <location>
        <begin position="36"/>
        <end position="62"/>
    </location>
</feature>
<evidence type="ECO:0000256" key="1">
    <source>
        <dbReference type="SAM" id="Phobius"/>
    </source>
</evidence>
<dbReference type="Gene3D" id="1.20.1070.10">
    <property type="entry name" value="Rhodopsin 7-helix transmembrane proteins"/>
    <property type="match status" value="1"/>
</dbReference>
<keyword evidence="1" id="KW-1133">Transmembrane helix</keyword>
<keyword evidence="1" id="KW-0812">Transmembrane</keyword>